<evidence type="ECO:0000256" key="2">
    <source>
        <dbReference type="ARBA" id="ARBA00006058"/>
    </source>
</evidence>
<keyword evidence="6" id="KW-0325">Glycoprotein</keyword>
<keyword evidence="5 7" id="KW-0472">Membrane</keyword>
<feature type="non-terminal residue" evidence="9">
    <location>
        <position position="644"/>
    </location>
</feature>
<name>A0A0R3UPZ8_MESCO</name>
<evidence type="ECO:0000256" key="4">
    <source>
        <dbReference type="ARBA" id="ARBA00022989"/>
    </source>
</evidence>
<dbReference type="PANTHER" id="PTHR22730:SF1">
    <property type="entry name" value="PROMININ-LIKE PROTEIN"/>
    <property type="match status" value="1"/>
</dbReference>
<dbReference type="Pfam" id="PF05478">
    <property type="entry name" value="Prominin"/>
    <property type="match status" value="1"/>
</dbReference>
<protein>
    <recommendedName>
        <fullName evidence="11">Prominin</fullName>
    </recommendedName>
</protein>
<dbReference type="AlphaFoldDB" id="A0A0R3UPZ8"/>
<keyword evidence="8" id="KW-0732">Signal</keyword>
<dbReference type="GO" id="GO:0016020">
    <property type="term" value="C:membrane"/>
    <property type="evidence" value="ECO:0007669"/>
    <property type="project" value="UniProtKB-SubCell"/>
</dbReference>
<feature type="transmembrane region" description="Helical" evidence="7">
    <location>
        <begin position="352"/>
        <end position="376"/>
    </location>
</feature>
<keyword evidence="4 7" id="KW-1133">Transmembrane helix</keyword>
<evidence type="ECO:0000256" key="1">
    <source>
        <dbReference type="ARBA" id="ARBA00004141"/>
    </source>
</evidence>
<organism evidence="9 10">
    <name type="scientific">Mesocestoides corti</name>
    <name type="common">Flatworm</name>
    <dbReference type="NCBI Taxonomy" id="53468"/>
    <lineage>
        <taxon>Eukaryota</taxon>
        <taxon>Metazoa</taxon>
        <taxon>Spiralia</taxon>
        <taxon>Lophotrochozoa</taxon>
        <taxon>Platyhelminthes</taxon>
        <taxon>Cestoda</taxon>
        <taxon>Eucestoda</taxon>
        <taxon>Cyclophyllidea</taxon>
        <taxon>Mesocestoididae</taxon>
        <taxon>Mesocestoides</taxon>
    </lineage>
</organism>
<evidence type="ECO:0000256" key="5">
    <source>
        <dbReference type="ARBA" id="ARBA00023136"/>
    </source>
</evidence>
<proteinExistence type="inferred from homology"/>
<keyword evidence="10" id="KW-1185">Reference proteome</keyword>
<evidence type="ECO:0000256" key="8">
    <source>
        <dbReference type="SAM" id="SignalP"/>
    </source>
</evidence>
<evidence type="ECO:0000256" key="3">
    <source>
        <dbReference type="ARBA" id="ARBA00022692"/>
    </source>
</evidence>
<dbReference type="InterPro" id="IPR008795">
    <property type="entry name" value="Prominin"/>
</dbReference>
<evidence type="ECO:0008006" key="11">
    <source>
        <dbReference type="Google" id="ProtNLM"/>
    </source>
</evidence>
<reference evidence="9 10" key="1">
    <citation type="submission" date="2018-10" db="EMBL/GenBank/DDBJ databases">
        <authorList>
            <consortium name="Pathogen Informatics"/>
        </authorList>
    </citation>
    <scope>NUCLEOTIDE SEQUENCE [LARGE SCALE GENOMIC DNA]</scope>
</reference>
<evidence type="ECO:0000313" key="9">
    <source>
        <dbReference type="EMBL" id="VDD83936.1"/>
    </source>
</evidence>
<feature type="chain" id="PRO_5030017590" description="Prominin" evidence="8">
    <location>
        <begin position="26"/>
        <end position="644"/>
    </location>
</feature>
<evidence type="ECO:0000256" key="6">
    <source>
        <dbReference type="ARBA" id="ARBA00023180"/>
    </source>
</evidence>
<dbReference type="Proteomes" id="UP000267029">
    <property type="component" value="Unassembled WGS sequence"/>
</dbReference>
<keyword evidence="3 7" id="KW-0812">Transmembrane</keyword>
<sequence>MPTSRIVRYLGLVITVLLTLNQCRAINSSTSLQLRKSVQFSYEGAQLFLDLIRRNASRDATQEILVLYLDPKNYELPALMITPAAKNSSSVNLEVQKKNFDAVFDAGLTDFQNDFVNNSSAAEVLRAKDALQQVAYKFGVDSLAAAELRNFFDSLERTSVDLPMIRSTISDILNSECTLDQLTVCRELRFTTDNDLEVAYTLDEFQSTQVGRLLDILESSQQEVTNLNAFNKTLVGMKDDVKKAIQPILDDAWSDLSNSPKTREDLVRSIEQAADTAKSYLVGLNDFITTYLSADSQYISKGSDFFLYSGIAFLCLPVLVILLVYLGLCFGACGNRPYEEASVCNRGVGANLLMSGVVFTFLLSTILMLVCTVVFLTGGLAQTEVCRYATGRYPEGPAVLDDVLDTISVEAARQFGNSSNTVRSADFHAITKSRPFSVLLTKCANASLVDAIGDEVVGMMVSDTSINTFLENILTTFNGIDLISPLRKAATDTLNVLDTVSDLRNFNLSRAIAKVRLSANETNDRLTKIVDFDAYMAQLRSLNIDNLKSQIDALQTSVGMLSLRLEVIKQVYVELDSIRTYYLQLVRALNEFSADLEQTVPSSIRTQIHNTRPLFLKELRFAVIASWRHIPCTNLHLAAKAGVT</sequence>
<dbReference type="EMBL" id="UXSR01005896">
    <property type="protein sequence ID" value="VDD83936.1"/>
    <property type="molecule type" value="Genomic_DNA"/>
</dbReference>
<evidence type="ECO:0000256" key="7">
    <source>
        <dbReference type="SAM" id="Phobius"/>
    </source>
</evidence>
<dbReference type="PANTHER" id="PTHR22730">
    <property type="entry name" value="PROMININ PROM PROTEIN"/>
    <property type="match status" value="1"/>
</dbReference>
<accession>A0A0R3UPZ8</accession>
<feature type="transmembrane region" description="Helical" evidence="7">
    <location>
        <begin position="305"/>
        <end position="331"/>
    </location>
</feature>
<dbReference type="OrthoDB" id="6229420at2759"/>
<evidence type="ECO:0000313" key="10">
    <source>
        <dbReference type="Proteomes" id="UP000267029"/>
    </source>
</evidence>
<gene>
    <name evidence="9" type="ORF">MCOS_LOCUS9939</name>
</gene>
<comment type="subcellular location">
    <subcellularLocation>
        <location evidence="1">Membrane</location>
        <topology evidence="1">Multi-pass membrane protein</topology>
    </subcellularLocation>
</comment>
<comment type="similarity">
    <text evidence="2">Belongs to the prominin family.</text>
</comment>
<feature type="signal peptide" evidence="8">
    <location>
        <begin position="1"/>
        <end position="25"/>
    </location>
</feature>